<gene>
    <name evidence="1" type="ORF">ElyMa_002065100</name>
</gene>
<keyword evidence="2" id="KW-1185">Reference proteome</keyword>
<evidence type="ECO:0000313" key="1">
    <source>
        <dbReference type="EMBL" id="GFR70141.1"/>
    </source>
</evidence>
<protein>
    <submittedName>
        <fullName evidence="1">Uncharacterized protein</fullName>
    </submittedName>
</protein>
<dbReference type="AlphaFoldDB" id="A0AAV4FAV6"/>
<organism evidence="1 2">
    <name type="scientific">Elysia marginata</name>
    <dbReference type="NCBI Taxonomy" id="1093978"/>
    <lineage>
        <taxon>Eukaryota</taxon>
        <taxon>Metazoa</taxon>
        <taxon>Spiralia</taxon>
        <taxon>Lophotrochozoa</taxon>
        <taxon>Mollusca</taxon>
        <taxon>Gastropoda</taxon>
        <taxon>Heterobranchia</taxon>
        <taxon>Euthyneura</taxon>
        <taxon>Panpulmonata</taxon>
        <taxon>Sacoglossa</taxon>
        <taxon>Placobranchoidea</taxon>
        <taxon>Plakobranchidae</taxon>
        <taxon>Elysia</taxon>
    </lineage>
</organism>
<dbReference type="Proteomes" id="UP000762676">
    <property type="component" value="Unassembled WGS sequence"/>
</dbReference>
<sequence length="158" mass="18593">MSIPGAYISDLIRQRHIVKKEIKAAEQHSIARLCTEARWPYTAKLNQQEIACMRDTYCGRRFKPTALERRSAYDRIHMPEEGWDQRVKMGSRHFLRPLQFSAREEELFRKPVVCANSTYGHRADTFYDFQSKENRKICHTKNFPSKNGCNLPPLPHLK</sequence>
<dbReference type="InterPro" id="IPR027901">
    <property type="entry name" value="CFAP90"/>
</dbReference>
<evidence type="ECO:0000313" key="2">
    <source>
        <dbReference type="Proteomes" id="UP000762676"/>
    </source>
</evidence>
<proteinExistence type="predicted"/>
<dbReference type="Pfam" id="PF15074">
    <property type="entry name" value="CFAP90"/>
    <property type="match status" value="1"/>
</dbReference>
<dbReference type="EMBL" id="BMAT01004197">
    <property type="protein sequence ID" value="GFR70141.1"/>
    <property type="molecule type" value="Genomic_DNA"/>
</dbReference>
<name>A0AAV4FAV6_9GAST</name>
<accession>A0AAV4FAV6</accession>
<reference evidence="1 2" key="1">
    <citation type="journal article" date="2021" name="Elife">
        <title>Chloroplast acquisition without the gene transfer in kleptoplastic sea slugs, Plakobranchus ocellatus.</title>
        <authorList>
            <person name="Maeda T."/>
            <person name="Takahashi S."/>
            <person name="Yoshida T."/>
            <person name="Shimamura S."/>
            <person name="Takaki Y."/>
            <person name="Nagai Y."/>
            <person name="Toyoda A."/>
            <person name="Suzuki Y."/>
            <person name="Arimoto A."/>
            <person name="Ishii H."/>
            <person name="Satoh N."/>
            <person name="Nishiyama T."/>
            <person name="Hasebe M."/>
            <person name="Maruyama T."/>
            <person name="Minagawa J."/>
            <person name="Obokata J."/>
            <person name="Shigenobu S."/>
        </authorList>
    </citation>
    <scope>NUCLEOTIDE SEQUENCE [LARGE SCALE GENOMIC DNA]</scope>
</reference>
<comment type="caution">
    <text evidence="1">The sequence shown here is derived from an EMBL/GenBank/DDBJ whole genome shotgun (WGS) entry which is preliminary data.</text>
</comment>